<proteinExistence type="predicted"/>
<reference evidence="1 2" key="1">
    <citation type="submission" date="2021-03" db="EMBL/GenBank/DDBJ databases">
        <title>Paenibacillus artemisicola MWE-103 whole genome sequence.</title>
        <authorList>
            <person name="Ham Y.J."/>
        </authorList>
    </citation>
    <scope>NUCLEOTIDE SEQUENCE [LARGE SCALE GENOMIC DNA]</scope>
    <source>
        <strain evidence="1 2">MWE-103</strain>
    </source>
</reference>
<dbReference type="RefSeq" id="WP_208845652.1">
    <property type="nucleotide sequence ID" value="NZ_JAGGDJ010000001.1"/>
</dbReference>
<evidence type="ECO:0000313" key="2">
    <source>
        <dbReference type="Proteomes" id="UP000670947"/>
    </source>
</evidence>
<organism evidence="1 2">
    <name type="scientific">Paenibacillus artemisiicola</name>
    <dbReference type="NCBI Taxonomy" id="1172618"/>
    <lineage>
        <taxon>Bacteria</taxon>
        <taxon>Bacillati</taxon>
        <taxon>Bacillota</taxon>
        <taxon>Bacilli</taxon>
        <taxon>Bacillales</taxon>
        <taxon>Paenibacillaceae</taxon>
        <taxon>Paenibacillus</taxon>
    </lineage>
</organism>
<accession>A0ABS3W2Z0</accession>
<dbReference type="InterPro" id="IPR015017">
    <property type="entry name" value="DUF1904"/>
</dbReference>
<dbReference type="Proteomes" id="UP000670947">
    <property type="component" value="Unassembled WGS sequence"/>
</dbReference>
<evidence type="ECO:0000313" key="1">
    <source>
        <dbReference type="EMBL" id="MBO7742673.1"/>
    </source>
</evidence>
<name>A0ABS3W2Z0_9BACL</name>
<keyword evidence="2" id="KW-1185">Reference proteome</keyword>
<dbReference type="EMBL" id="JAGGDJ010000001">
    <property type="protein sequence ID" value="MBO7742673.1"/>
    <property type="molecule type" value="Genomic_DNA"/>
</dbReference>
<dbReference type="SUPFAM" id="SSF55331">
    <property type="entry name" value="Tautomerase/MIF"/>
    <property type="match status" value="1"/>
</dbReference>
<dbReference type="InterPro" id="IPR014347">
    <property type="entry name" value="Tautomerase/MIF_sf"/>
</dbReference>
<protein>
    <submittedName>
        <fullName evidence="1">DUF1904 family protein</fullName>
    </submittedName>
</protein>
<gene>
    <name evidence="1" type="ORF">I8J29_00600</name>
</gene>
<dbReference type="Pfam" id="PF08921">
    <property type="entry name" value="DUF1904"/>
    <property type="match status" value="1"/>
</dbReference>
<dbReference type="Gene3D" id="3.30.429.10">
    <property type="entry name" value="Macrophage Migration Inhibitory Factor"/>
    <property type="match status" value="1"/>
</dbReference>
<sequence length="111" mass="12894">MPFLRFKGFPTAFLKQLAPPLVEEFAKLVRIPKEIVKIEQLDIQLITNTPRSVEILMFQRAQELHDAIASKVHRMLTDFGYENVHIFFVILSPSLYYKEGKPLSYSQARTV</sequence>
<comment type="caution">
    <text evidence="1">The sequence shown here is derived from an EMBL/GenBank/DDBJ whole genome shotgun (WGS) entry which is preliminary data.</text>
</comment>